<dbReference type="CDD" id="cd07344">
    <property type="entry name" value="M48_yhfN_like"/>
    <property type="match status" value="1"/>
</dbReference>
<keyword evidence="2" id="KW-1185">Reference proteome</keyword>
<accession>A0A1Q2CIT0</accession>
<sequence>MRRMNKRTLWTDSLTVDGIEAEVTYKDIKNIRLRVLPPDGRVRVSAPYRTPAENVERFVISQRDWIVQARAKARLMAPAREPLTDGGRALLWGEWHEVRLEEGRRVSARVDGRTIRLSAADEGERRQALENLYRAEIQSAVPALHDRWAAITGRAASTFRYRRMTSRWGSCQPATGAISLNIALAERRPELLEYVLVHELTHLWERGHGPAFYARMDAALPDWRRRRGQLKGPL</sequence>
<evidence type="ECO:0000313" key="2">
    <source>
        <dbReference type="Proteomes" id="UP000188324"/>
    </source>
</evidence>
<organism evidence="1 2">
    <name type="scientific">Tessaracoccus flavus</name>
    <dbReference type="NCBI Taxonomy" id="1610493"/>
    <lineage>
        <taxon>Bacteria</taxon>
        <taxon>Bacillati</taxon>
        <taxon>Actinomycetota</taxon>
        <taxon>Actinomycetes</taxon>
        <taxon>Propionibacteriales</taxon>
        <taxon>Propionibacteriaceae</taxon>
        <taxon>Tessaracoccus</taxon>
    </lineage>
</organism>
<dbReference type="Proteomes" id="UP000188324">
    <property type="component" value="Chromosome"/>
</dbReference>
<reference evidence="1 2" key="1">
    <citation type="journal article" date="2016" name="Int. J. Syst. Evol. Microbiol.">
        <title>Tessaracoccus flavus sp. nov., isolated from the drainage system of a lindane-producing factory.</title>
        <authorList>
            <person name="Kumari R."/>
            <person name="Singh P."/>
            <person name="Schumann P."/>
            <person name="Lal R."/>
        </authorList>
    </citation>
    <scope>NUCLEOTIDE SEQUENCE [LARGE SCALE GENOMIC DNA]</scope>
    <source>
        <strain evidence="1 2">RP1T</strain>
    </source>
</reference>
<dbReference type="PANTHER" id="PTHR30399">
    <property type="entry name" value="UNCHARACTERIZED PROTEIN YGJP"/>
    <property type="match status" value="1"/>
</dbReference>
<dbReference type="InterPro" id="IPR053136">
    <property type="entry name" value="UTP_pyrophosphatase-like"/>
</dbReference>
<dbReference type="InterPro" id="IPR002725">
    <property type="entry name" value="YgjP-like_metallopeptidase"/>
</dbReference>
<dbReference type="STRING" id="1610493.RPIT_04785"/>
<proteinExistence type="predicted"/>
<evidence type="ECO:0000313" key="1">
    <source>
        <dbReference type="EMBL" id="AQP46021.1"/>
    </source>
</evidence>
<dbReference type="AlphaFoldDB" id="A0A1Q2CIT0"/>
<gene>
    <name evidence="1" type="ORF">RPIT_04785</name>
</gene>
<dbReference type="Gene3D" id="3.30.2010.10">
    <property type="entry name" value="Metalloproteases ('zincins'), catalytic domain"/>
    <property type="match status" value="1"/>
</dbReference>
<dbReference type="EMBL" id="CP019605">
    <property type="protein sequence ID" value="AQP46021.1"/>
    <property type="molecule type" value="Genomic_DNA"/>
</dbReference>
<dbReference type="KEGG" id="tfl:RPIT_04785"/>
<protein>
    <submittedName>
        <fullName evidence="1">Uncharacterized protein</fullName>
    </submittedName>
</protein>
<dbReference type="Pfam" id="PF01863">
    <property type="entry name" value="YgjP-like"/>
    <property type="match status" value="1"/>
</dbReference>
<name>A0A1Q2CIT0_9ACTN</name>
<dbReference type="PANTHER" id="PTHR30399:SF1">
    <property type="entry name" value="UTP PYROPHOSPHATASE"/>
    <property type="match status" value="1"/>
</dbReference>